<keyword evidence="2" id="KW-1185">Reference proteome</keyword>
<gene>
    <name evidence="1" type="ORF">Pcinc_033941</name>
</gene>
<sequence>MGERRRGEEGEEQQRKRPVDWRDVTLGVFLYKQRSGVSKSVRGLQLPEEDRTSSYHLVYLLNVNPHQNV</sequence>
<proteinExistence type="predicted"/>
<dbReference type="EMBL" id="JAWQEG010004852">
    <property type="protein sequence ID" value="KAK3859975.1"/>
    <property type="molecule type" value="Genomic_DNA"/>
</dbReference>
<accession>A0AAE1K0U8</accession>
<organism evidence="1 2">
    <name type="scientific">Petrolisthes cinctipes</name>
    <name type="common">Flat porcelain crab</name>
    <dbReference type="NCBI Taxonomy" id="88211"/>
    <lineage>
        <taxon>Eukaryota</taxon>
        <taxon>Metazoa</taxon>
        <taxon>Ecdysozoa</taxon>
        <taxon>Arthropoda</taxon>
        <taxon>Crustacea</taxon>
        <taxon>Multicrustacea</taxon>
        <taxon>Malacostraca</taxon>
        <taxon>Eumalacostraca</taxon>
        <taxon>Eucarida</taxon>
        <taxon>Decapoda</taxon>
        <taxon>Pleocyemata</taxon>
        <taxon>Anomura</taxon>
        <taxon>Galatheoidea</taxon>
        <taxon>Porcellanidae</taxon>
        <taxon>Petrolisthes</taxon>
    </lineage>
</organism>
<dbReference type="AlphaFoldDB" id="A0AAE1K0U8"/>
<evidence type="ECO:0000313" key="2">
    <source>
        <dbReference type="Proteomes" id="UP001286313"/>
    </source>
</evidence>
<protein>
    <submittedName>
        <fullName evidence="1">Uncharacterized protein</fullName>
    </submittedName>
</protein>
<name>A0AAE1K0U8_PETCI</name>
<comment type="caution">
    <text evidence="1">The sequence shown here is derived from an EMBL/GenBank/DDBJ whole genome shotgun (WGS) entry which is preliminary data.</text>
</comment>
<reference evidence="1" key="1">
    <citation type="submission" date="2023-10" db="EMBL/GenBank/DDBJ databases">
        <title>Genome assemblies of two species of porcelain crab, Petrolisthes cinctipes and Petrolisthes manimaculis (Anomura: Porcellanidae).</title>
        <authorList>
            <person name="Angst P."/>
        </authorList>
    </citation>
    <scope>NUCLEOTIDE SEQUENCE</scope>
    <source>
        <strain evidence="1">PB745_01</strain>
        <tissue evidence="1">Gill</tissue>
    </source>
</reference>
<evidence type="ECO:0000313" key="1">
    <source>
        <dbReference type="EMBL" id="KAK3859975.1"/>
    </source>
</evidence>
<dbReference type="Proteomes" id="UP001286313">
    <property type="component" value="Unassembled WGS sequence"/>
</dbReference>